<dbReference type="SUPFAM" id="SSF47986">
    <property type="entry name" value="DEATH domain"/>
    <property type="match status" value="1"/>
</dbReference>
<dbReference type="PROSITE" id="PS50209">
    <property type="entry name" value="CARD"/>
    <property type="match status" value="1"/>
</dbReference>
<evidence type="ECO:0000256" key="1">
    <source>
        <dbReference type="SAM" id="MobiDB-lite"/>
    </source>
</evidence>
<dbReference type="PANTHER" id="PTHR47308:SF1">
    <property type="entry name" value="NUCLEAR GTPASE SLIP-GC"/>
    <property type="match status" value="1"/>
</dbReference>
<dbReference type="Gene3D" id="3.40.50.300">
    <property type="entry name" value="P-loop containing nucleotide triphosphate hydrolases"/>
    <property type="match status" value="1"/>
</dbReference>
<dbReference type="SUPFAM" id="SSF52540">
    <property type="entry name" value="P-loop containing nucleoside triphosphate hydrolases"/>
    <property type="match status" value="1"/>
</dbReference>
<keyword evidence="4" id="KW-1185">Reference proteome</keyword>
<proteinExistence type="predicted"/>
<protein>
    <recommendedName>
        <fullName evidence="2">CARD domain-containing protein</fullName>
    </recommendedName>
</protein>
<dbReference type="InterPro" id="IPR027417">
    <property type="entry name" value="P-loop_NTPase"/>
</dbReference>
<evidence type="ECO:0000313" key="3">
    <source>
        <dbReference type="EMBL" id="KAL0993424.1"/>
    </source>
</evidence>
<dbReference type="PANTHER" id="PTHR47308">
    <property type="entry name" value="NUCLEAR GTPASE SLIP-GC"/>
    <property type="match status" value="1"/>
</dbReference>
<accession>A0ABD0X5Y0</accession>
<sequence length="875" mass="99796">MGSPLSVETKSEMAIAKKKTMEQKPCAASSTIASFEIKRKANVKKIMESVRSKLNELPLTKLIYFLKDKVDMLEKETKQIVGVFGKTGAGKSYLINTLLGENLLPSGNQGACTSAMIKVEANMTNHQYIAEIEFITVKDWEDELSSIYMDRSCEEHEENDKEVDDENEKILALYGNIDPLKTIDELMDRKHFRDIPEFSSSRTKQVICERAEELSEKITSFTRSDTQSATFKQQFWPLVKCITIKVPNSNDLLEHVVLVDLPGNGDCNKSRDEMWKSFVGNCSAVWIVSDIARATSEKESWEIIDSTVSLFGPGGECRSVSFICTKTDDIEENLNDARKTILDRNKTTKKKVSDKFNNHKEVKKHFNGIENFFQVFTVSSKEYKNGKHLKQHETEIPQLQEFLRNLNDHHTRTSNYISGACGILSLIQGAKSSDMKNSKEEVCQILEKRLKKNVESIREYMDEAYKVFEQCLSQGVQQSEESYEKLLNKVIAPRGKKGSGYHKVLKSLCNYDGVYKPKGNKTKEKEINLNESLASCIRSCIDEEFKKMFPNDKCGPIREQIEKFTLGTNILVRDHPSVSLHLKFLNTEERELKATLIDDLRDKKKKIYFSLTESILNSMHLCYRRAAAHTGKDTLKRMKEELNHHVKNANIFQMAKDDMLNCLNKLKDHIVTELKCKLQESIDISLKIPNTSLLPDVTEDYKKIMELMVFSRTLPLTSVMDPLPNPTASQSVEGKSNVQNRVKITGPVDIEPPNTRHKSTTIERGSNDQRMLECKVPTDAETVQSQQFAVAFVNKYNSHLIQRVKMVERIADDLLMEFMIQDEIYADIIKALTTQKQMRILLEVVRAGGTIVTSAFFKALQQYERPLVQDLVSPS</sequence>
<evidence type="ECO:0000259" key="2">
    <source>
        <dbReference type="PROSITE" id="PS50209"/>
    </source>
</evidence>
<dbReference type="InterPro" id="IPR053082">
    <property type="entry name" value="Nuclear_GTPase_SLIP-GC"/>
</dbReference>
<organism evidence="3 4">
    <name type="scientific">Umbra pygmaea</name>
    <name type="common">Eastern mudminnow</name>
    <dbReference type="NCBI Taxonomy" id="75934"/>
    <lineage>
        <taxon>Eukaryota</taxon>
        <taxon>Metazoa</taxon>
        <taxon>Chordata</taxon>
        <taxon>Craniata</taxon>
        <taxon>Vertebrata</taxon>
        <taxon>Euteleostomi</taxon>
        <taxon>Actinopterygii</taxon>
        <taxon>Neopterygii</taxon>
        <taxon>Teleostei</taxon>
        <taxon>Protacanthopterygii</taxon>
        <taxon>Esociformes</taxon>
        <taxon>Umbridae</taxon>
        <taxon>Umbra</taxon>
    </lineage>
</organism>
<gene>
    <name evidence="3" type="ORF">UPYG_G00107670</name>
</gene>
<dbReference type="Gene3D" id="1.10.533.10">
    <property type="entry name" value="Death Domain, Fas"/>
    <property type="match status" value="1"/>
</dbReference>
<name>A0ABD0X5Y0_UMBPY</name>
<feature type="region of interest" description="Disordered" evidence="1">
    <location>
        <begin position="746"/>
        <end position="768"/>
    </location>
</feature>
<dbReference type="Proteomes" id="UP001557470">
    <property type="component" value="Unassembled WGS sequence"/>
</dbReference>
<feature type="domain" description="CARD" evidence="2">
    <location>
        <begin position="785"/>
        <end position="875"/>
    </location>
</feature>
<comment type="caution">
    <text evidence="3">The sequence shown here is derived from an EMBL/GenBank/DDBJ whole genome shotgun (WGS) entry which is preliminary data.</text>
</comment>
<dbReference type="InterPro" id="IPR011029">
    <property type="entry name" value="DEATH-like_dom_sf"/>
</dbReference>
<dbReference type="AlphaFoldDB" id="A0ABD0X5Y0"/>
<evidence type="ECO:0000313" key="4">
    <source>
        <dbReference type="Proteomes" id="UP001557470"/>
    </source>
</evidence>
<dbReference type="Pfam" id="PF00350">
    <property type="entry name" value="Dynamin_N"/>
    <property type="match status" value="1"/>
</dbReference>
<dbReference type="InterPro" id="IPR001315">
    <property type="entry name" value="CARD"/>
</dbReference>
<dbReference type="Pfam" id="PF00619">
    <property type="entry name" value="CARD"/>
    <property type="match status" value="1"/>
</dbReference>
<dbReference type="EMBL" id="JAGEUA010000003">
    <property type="protein sequence ID" value="KAL0993424.1"/>
    <property type="molecule type" value="Genomic_DNA"/>
</dbReference>
<dbReference type="InterPro" id="IPR045063">
    <property type="entry name" value="Dynamin_N"/>
</dbReference>
<reference evidence="3 4" key="1">
    <citation type="submission" date="2024-06" db="EMBL/GenBank/DDBJ databases">
        <authorList>
            <person name="Pan Q."/>
            <person name="Wen M."/>
            <person name="Jouanno E."/>
            <person name="Zahm M."/>
            <person name="Klopp C."/>
            <person name="Cabau C."/>
            <person name="Louis A."/>
            <person name="Berthelot C."/>
            <person name="Parey E."/>
            <person name="Roest Crollius H."/>
            <person name="Montfort J."/>
            <person name="Robinson-Rechavi M."/>
            <person name="Bouchez O."/>
            <person name="Lampietro C."/>
            <person name="Lopez Roques C."/>
            <person name="Donnadieu C."/>
            <person name="Postlethwait J."/>
            <person name="Bobe J."/>
            <person name="Verreycken H."/>
            <person name="Guiguen Y."/>
        </authorList>
    </citation>
    <scope>NUCLEOTIDE SEQUENCE [LARGE SCALE GENOMIC DNA]</scope>
    <source>
        <strain evidence="3">Up_M1</strain>
        <tissue evidence="3">Testis</tissue>
    </source>
</reference>